<dbReference type="EMBL" id="QRDZ01000028">
    <property type="protein sequence ID" value="RED61938.1"/>
    <property type="molecule type" value="Genomic_DNA"/>
</dbReference>
<dbReference type="GO" id="GO:0016787">
    <property type="term" value="F:hydrolase activity"/>
    <property type="evidence" value="ECO:0007669"/>
    <property type="project" value="UniProtKB-ARBA"/>
</dbReference>
<sequence>MKANRVIIIGIDGAGNFIKDAETPRIHALLERGAYSYEAQTVFPSISAECWGSLLYGVGPDKHGINNDKASRETVPSNFPYSSLFGLSRAQWPEAPLAAFSCWEPINTGIIEANLDVHCVSKTDPELAKDIVAYIRSTPEFKLMFIQFDLPDAAGHAHGFGTPGQIKQIEQTDPYIGMIEDALREEGLLEDTLVILVSDHGGGGTHPNDHGSDHPMDMTITWGAAGYGVQAGAIDGPVSIMDTAVVAARALGLPERSDWEGRLPKGV</sequence>
<dbReference type="Proteomes" id="UP000256977">
    <property type="component" value="Unassembled WGS sequence"/>
</dbReference>
<dbReference type="SUPFAM" id="SSF53649">
    <property type="entry name" value="Alkaline phosphatase-like"/>
    <property type="match status" value="1"/>
</dbReference>
<evidence type="ECO:0000313" key="2">
    <source>
        <dbReference type="Proteomes" id="UP000256977"/>
    </source>
</evidence>
<evidence type="ECO:0000313" key="1">
    <source>
        <dbReference type="EMBL" id="RED61938.1"/>
    </source>
</evidence>
<comment type="caution">
    <text evidence="1">The sequence shown here is derived from an EMBL/GenBank/DDBJ whole genome shotgun (WGS) entry which is preliminary data.</text>
</comment>
<dbReference type="RefSeq" id="WP_116063967.1">
    <property type="nucleotide sequence ID" value="NZ_QRDZ01000028.1"/>
</dbReference>
<reference evidence="1 2" key="1">
    <citation type="submission" date="2018-07" db="EMBL/GenBank/DDBJ databases">
        <title>Genomic Encyclopedia of Type Strains, Phase III (KMG-III): the genomes of soil and plant-associated and newly described type strains.</title>
        <authorList>
            <person name="Whitman W."/>
        </authorList>
    </citation>
    <scope>NUCLEOTIDE SEQUENCE [LARGE SCALE GENOMIC DNA]</scope>
    <source>
        <strain evidence="1 2">CECT 7287</strain>
    </source>
</reference>
<dbReference type="PANTHER" id="PTHR10151:SF120">
    <property type="entry name" value="BIS(5'-ADENOSYL)-TRIPHOSPHATASE"/>
    <property type="match status" value="1"/>
</dbReference>
<dbReference type="OrthoDB" id="1956004at2"/>
<accession>A0A3D9IJM9</accession>
<keyword evidence="2" id="KW-1185">Reference proteome</keyword>
<protein>
    <submittedName>
        <fullName evidence="1">Type I phosphodiesterase/nucleotide pyrophosphatase</fullName>
    </submittedName>
</protein>
<organism evidence="1 2">
    <name type="scientific">Cohnella phaseoli</name>
    <dbReference type="NCBI Taxonomy" id="456490"/>
    <lineage>
        <taxon>Bacteria</taxon>
        <taxon>Bacillati</taxon>
        <taxon>Bacillota</taxon>
        <taxon>Bacilli</taxon>
        <taxon>Bacillales</taxon>
        <taxon>Paenibacillaceae</taxon>
        <taxon>Cohnella</taxon>
    </lineage>
</organism>
<dbReference type="PANTHER" id="PTHR10151">
    <property type="entry name" value="ECTONUCLEOTIDE PYROPHOSPHATASE/PHOSPHODIESTERASE"/>
    <property type="match status" value="1"/>
</dbReference>
<name>A0A3D9IJM9_9BACL</name>
<dbReference type="Pfam" id="PF01663">
    <property type="entry name" value="Phosphodiest"/>
    <property type="match status" value="2"/>
</dbReference>
<proteinExistence type="predicted"/>
<dbReference type="Gene3D" id="3.40.720.10">
    <property type="entry name" value="Alkaline Phosphatase, subunit A"/>
    <property type="match status" value="1"/>
</dbReference>
<dbReference type="AlphaFoldDB" id="A0A3D9IJM9"/>
<dbReference type="InterPro" id="IPR002591">
    <property type="entry name" value="Phosphodiest/P_Trfase"/>
</dbReference>
<dbReference type="InterPro" id="IPR017850">
    <property type="entry name" value="Alkaline_phosphatase_core_sf"/>
</dbReference>
<gene>
    <name evidence="1" type="ORF">DFP98_12847</name>
</gene>